<dbReference type="Proteomes" id="UP001458880">
    <property type="component" value="Unassembled WGS sequence"/>
</dbReference>
<evidence type="ECO:0000259" key="1">
    <source>
        <dbReference type="Pfam" id="PF13843"/>
    </source>
</evidence>
<dbReference type="InterPro" id="IPR029526">
    <property type="entry name" value="PGBD"/>
</dbReference>
<proteinExistence type="predicted"/>
<gene>
    <name evidence="2" type="ORF">QE152_g24898</name>
</gene>
<dbReference type="PANTHER" id="PTHR46599">
    <property type="entry name" value="PIGGYBAC TRANSPOSABLE ELEMENT-DERIVED PROTEIN 4"/>
    <property type="match status" value="1"/>
</dbReference>
<comment type="caution">
    <text evidence="2">The sequence shown here is derived from an EMBL/GenBank/DDBJ whole genome shotgun (WGS) entry which is preliminary data.</text>
</comment>
<keyword evidence="3" id="KW-1185">Reference proteome</keyword>
<dbReference type="PANTHER" id="PTHR46599:SF3">
    <property type="entry name" value="PIGGYBAC TRANSPOSABLE ELEMENT-DERIVED PROTEIN 4"/>
    <property type="match status" value="1"/>
</dbReference>
<feature type="domain" description="PiggyBac transposable element-derived protein" evidence="1">
    <location>
        <begin position="1"/>
        <end position="175"/>
    </location>
</feature>
<evidence type="ECO:0000313" key="2">
    <source>
        <dbReference type="EMBL" id="KAK9712384.1"/>
    </source>
</evidence>
<reference evidence="2 3" key="1">
    <citation type="journal article" date="2024" name="BMC Genomics">
        <title>De novo assembly and annotation of Popillia japonica's genome with initial clues to its potential as an invasive pest.</title>
        <authorList>
            <person name="Cucini C."/>
            <person name="Boschi S."/>
            <person name="Funari R."/>
            <person name="Cardaioli E."/>
            <person name="Iannotti N."/>
            <person name="Marturano G."/>
            <person name="Paoli F."/>
            <person name="Bruttini M."/>
            <person name="Carapelli A."/>
            <person name="Frati F."/>
            <person name="Nardi F."/>
        </authorList>
    </citation>
    <scope>NUCLEOTIDE SEQUENCE [LARGE SCALE GENOMIC DNA]</scope>
    <source>
        <strain evidence="2">DMR45628</strain>
    </source>
</reference>
<dbReference type="AlphaFoldDB" id="A0AAW1K283"/>
<protein>
    <submittedName>
        <fullName evidence="2">Transposase IS4</fullName>
    </submittedName>
</protein>
<dbReference type="Pfam" id="PF13843">
    <property type="entry name" value="DDE_Tnp_1_7"/>
    <property type="match status" value="1"/>
</dbReference>
<dbReference type="EMBL" id="JASPKY010000264">
    <property type="protein sequence ID" value="KAK9712384.1"/>
    <property type="molecule type" value="Genomic_DNA"/>
</dbReference>
<evidence type="ECO:0000313" key="3">
    <source>
        <dbReference type="Proteomes" id="UP001458880"/>
    </source>
</evidence>
<accession>A0AAW1K283</accession>
<sequence length="181" mass="20555">MSYNRFSLILRCWHFVDNSLPREGNDRLYKISSLVGAIVDNIQNVYIPGETVAIDESMILFRGRLKFRQYNPGKANKYGVKVYKLCTSKGFVWNLRIYCGNDPITEGLDKPGSVVVTLGDKLLNEGRLFITDNWYTSVPLALYLNQHNTNLCGTNLCGTLRKNKRFLPKEVVNAKQTSAVL</sequence>
<organism evidence="2 3">
    <name type="scientific">Popillia japonica</name>
    <name type="common">Japanese beetle</name>
    <dbReference type="NCBI Taxonomy" id="7064"/>
    <lineage>
        <taxon>Eukaryota</taxon>
        <taxon>Metazoa</taxon>
        <taxon>Ecdysozoa</taxon>
        <taxon>Arthropoda</taxon>
        <taxon>Hexapoda</taxon>
        <taxon>Insecta</taxon>
        <taxon>Pterygota</taxon>
        <taxon>Neoptera</taxon>
        <taxon>Endopterygota</taxon>
        <taxon>Coleoptera</taxon>
        <taxon>Polyphaga</taxon>
        <taxon>Scarabaeiformia</taxon>
        <taxon>Scarabaeidae</taxon>
        <taxon>Rutelinae</taxon>
        <taxon>Popillia</taxon>
    </lineage>
</organism>
<name>A0AAW1K283_POPJA</name>